<reference evidence="4" key="1">
    <citation type="submission" date="2018-02" db="EMBL/GenBank/DDBJ databases">
        <title>Rhizophora mucronata_Transcriptome.</title>
        <authorList>
            <person name="Meera S.P."/>
            <person name="Sreeshan A."/>
            <person name="Augustine A."/>
        </authorList>
    </citation>
    <scope>NUCLEOTIDE SEQUENCE</scope>
    <source>
        <tissue evidence="4">Leaf</tissue>
    </source>
</reference>
<dbReference type="PANTHER" id="PTHR31875:SF24">
    <property type="entry name" value="PROTEIN DEHYDRATION-INDUCED 19 HOMOLOG 5"/>
    <property type="match status" value="1"/>
</dbReference>
<sequence>MDVDFWASRIRSVKHLSAVHAARHNSDHNLAMDDSDGDDDKKACFPCPFCYIDINIHVLCNHLVDEHCFNLKNAVCPICAASLGKDVMAHFVLQHTSLLKHKKRSQKSGRWIGSSSMLSRELSSFLGSSTNGRGNTLESASHLLFSPILSSVSLSDQDGSQEDEFSNKSASVTSPLKSTEISLLDGANELDYEERRQRTAFVQQLIASTIF</sequence>
<name>A0A2P2M8K9_RHIMU</name>
<protein>
    <submittedName>
        <fullName evidence="4">Uncharacterized protein</fullName>
    </submittedName>
</protein>
<feature type="domain" description="Di19 zinc-binding" evidence="2">
    <location>
        <begin position="44"/>
        <end position="95"/>
    </location>
</feature>
<accession>A0A2P2M8K9</accession>
<dbReference type="AlphaFoldDB" id="A0A2P2M8K9"/>
<evidence type="ECO:0000256" key="1">
    <source>
        <dbReference type="ARBA" id="ARBA00007109"/>
    </source>
</evidence>
<dbReference type="Pfam" id="PF14571">
    <property type="entry name" value="Di19_C"/>
    <property type="match status" value="1"/>
</dbReference>
<feature type="domain" description="Di19 C-terminal" evidence="3">
    <location>
        <begin position="121"/>
        <end position="210"/>
    </location>
</feature>
<comment type="similarity">
    <text evidence="1">Belongs to the Di19 family.</text>
</comment>
<dbReference type="Pfam" id="PF05605">
    <property type="entry name" value="zf-Di19"/>
    <property type="match status" value="1"/>
</dbReference>
<evidence type="ECO:0000259" key="3">
    <source>
        <dbReference type="Pfam" id="PF14571"/>
    </source>
</evidence>
<dbReference type="PANTHER" id="PTHR31875">
    <property type="entry name" value="PROTEIN DEHYDRATION-INDUCED 19"/>
    <property type="match status" value="1"/>
</dbReference>
<dbReference type="InterPro" id="IPR008598">
    <property type="entry name" value="Di19_Zn-bd"/>
</dbReference>
<dbReference type="InterPro" id="IPR027935">
    <property type="entry name" value="Di19_C"/>
</dbReference>
<evidence type="ECO:0000259" key="2">
    <source>
        <dbReference type="Pfam" id="PF05605"/>
    </source>
</evidence>
<evidence type="ECO:0000313" key="4">
    <source>
        <dbReference type="EMBL" id="MBX26515.1"/>
    </source>
</evidence>
<dbReference type="EMBL" id="GGEC01046031">
    <property type="protein sequence ID" value="MBX26515.1"/>
    <property type="molecule type" value="Transcribed_RNA"/>
</dbReference>
<proteinExistence type="inferred from homology"/>
<dbReference type="InterPro" id="IPR033347">
    <property type="entry name" value="Di19"/>
</dbReference>
<organism evidence="4">
    <name type="scientific">Rhizophora mucronata</name>
    <name type="common">Asiatic mangrove</name>
    <dbReference type="NCBI Taxonomy" id="61149"/>
    <lineage>
        <taxon>Eukaryota</taxon>
        <taxon>Viridiplantae</taxon>
        <taxon>Streptophyta</taxon>
        <taxon>Embryophyta</taxon>
        <taxon>Tracheophyta</taxon>
        <taxon>Spermatophyta</taxon>
        <taxon>Magnoliopsida</taxon>
        <taxon>eudicotyledons</taxon>
        <taxon>Gunneridae</taxon>
        <taxon>Pentapetalae</taxon>
        <taxon>rosids</taxon>
        <taxon>fabids</taxon>
        <taxon>Malpighiales</taxon>
        <taxon>Rhizophoraceae</taxon>
        <taxon>Rhizophora</taxon>
    </lineage>
</organism>